<gene>
    <name evidence="1" type="ORF">Nepgr_004374</name>
</gene>
<name>A0AAD3XF55_NEPGR</name>
<protein>
    <submittedName>
        <fullName evidence="1">Uncharacterized protein</fullName>
    </submittedName>
</protein>
<keyword evidence="2" id="KW-1185">Reference proteome</keyword>
<evidence type="ECO:0000313" key="1">
    <source>
        <dbReference type="EMBL" id="GMH02535.1"/>
    </source>
</evidence>
<dbReference type="Proteomes" id="UP001279734">
    <property type="component" value="Unassembled WGS sequence"/>
</dbReference>
<dbReference type="EMBL" id="BSYO01000003">
    <property type="protein sequence ID" value="GMH02535.1"/>
    <property type="molecule type" value="Genomic_DNA"/>
</dbReference>
<accession>A0AAD3XF55</accession>
<comment type="caution">
    <text evidence="1">The sequence shown here is derived from an EMBL/GenBank/DDBJ whole genome shotgun (WGS) entry which is preliminary data.</text>
</comment>
<organism evidence="1 2">
    <name type="scientific">Nepenthes gracilis</name>
    <name type="common">Slender pitcher plant</name>
    <dbReference type="NCBI Taxonomy" id="150966"/>
    <lineage>
        <taxon>Eukaryota</taxon>
        <taxon>Viridiplantae</taxon>
        <taxon>Streptophyta</taxon>
        <taxon>Embryophyta</taxon>
        <taxon>Tracheophyta</taxon>
        <taxon>Spermatophyta</taxon>
        <taxon>Magnoliopsida</taxon>
        <taxon>eudicotyledons</taxon>
        <taxon>Gunneridae</taxon>
        <taxon>Pentapetalae</taxon>
        <taxon>Caryophyllales</taxon>
        <taxon>Nepenthaceae</taxon>
        <taxon>Nepenthes</taxon>
    </lineage>
</organism>
<proteinExistence type="predicted"/>
<sequence>MANLKHRDLTATLHVKKATTSVPSSFSPQFNPLRSSDETSKVNDDCGNLESSSLIKSQIPFDHNSFKLWSHSSAPVTSETRFKEDVVSLRKFLRTEENQFLDIGASASWPMKCRGRCTLEELIEGSDAGQVECDDRFLGYEKKETVHGQFSNDCYTFSSNRFEDRTLSRLNILDDGPAQGNFLISSSSCWPHRFDGGAFSIWSSVEGSDPFAAICADRNLPEYKERLTKCSLEGEAAFSSYTWCDTDYGISLDKKRLSALINLEDLSESNCQIDFEIRREPWTHFVGLDVDKLNFVRNFCRASADLELDVFSLPSNLWTKHSWHSLENTVAPRHLCSSKFSNSLLIMPSSSSVSNSLVHMPYYIHQNHDLGRHHCEDEELSVTEPVHDQLTLPYTPKEINLGKGCSFHKLFKGISFSLPPQDHNWFVENMVDERTHPAREALLLPFSLYSDWD</sequence>
<dbReference type="AlphaFoldDB" id="A0AAD3XF55"/>
<evidence type="ECO:0000313" key="2">
    <source>
        <dbReference type="Proteomes" id="UP001279734"/>
    </source>
</evidence>
<reference evidence="1" key="1">
    <citation type="submission" date="2023-05" db="EMBL/GenBank/DDBJ databases">
        <title>Nepenthes gracilis genome sequencing.</title>
        <authorList>
            <person name="Fukushima K."/>
        </authorList>
    </citation>
    <scope>NUCLEOTIDE SEQUENCE</scope>
    <source>
        <strain evidence="1">SING2019-196</strain>
    </source>
</reference>